<dbReference type="AlphaFoldDB" id="A0A1B7MN94"/>
<evidence type="ECO:0000313" key="1">
    <source>
        <dbReference type="EMBL" id="OAX34070.1"/>
    </source>
</evidence>
<gene>
    <name evidence="1" type="ORF">K503DRAFT_835261</name>
</gene>
<keyword evidence="2" id="KW-1185">Reference proteome</keyword>
<dbReference type="EMBL" id="KV448665">
    <property type="protein sequence ID" value="OAX34070.1"/>
    <property type="molecule type" value="Genomic_DNA"/>
</dbReference>
<sequence length="176" mass="18865">MSVSTGIPSCASTESPLPLVSLQHTSSVHASMTDGTSLPSIKQSPLNPSNCVIIIQNNCIAAGGTINIFSSHCTGSEDSTEKQAVVKLDNVAPTAEPTLLQPPLVMPEPVEYGRDSIIFSGNSLGECVMINVQSPNCIELNRPRPKPTAAPNRRSNKWIYQSPVCYVEVCNVRPKF</sequence>
<reference evidence="1 2" key="1">
    <citation type="submission" date="2016-06" db="EMBL/GenBank/DDBJ databases">
        <title>Comparative genomics of the ectomycorrhizal sister species Rhizopogon vinicolor and Rhizopogon vesiculosus (Basidiomycota: Boletales) reveals a divergence of the mating type B locus.</title>
        <authorList>
            <consortium name="DOE Joint Genome Institute"/>
            <person name="Mujic A.B."/>
            <person name="Kuo A."/>
            <person name="Tritt A."/>
            <person name="Lipzen A."/>
            <person name="Chen C."/>
            <person name="Johnson J."/>
            <person name="Sharma A."/>
            <person name="Barry K."/>
            <person name="Grigoriev I.V."/>
            <person name="Spatafora J.W."/>
        </authorList>
    </citation>
    <scope>NUCLEOTIDE SEQUENCE [LARGE SCALE GENOMIC DNA]</scope>
    <source>
        <strain evidence="1 2">AM-OR11-026</strain>
    </source>
</reference>
<proteinExistence type="predicted"/>
<organism evidence="1 2">
    <name type="scientific">Rhizopogon vinicolor AM-OR11-026</name>
    <dbReference type="NCBI Taxonomy" id="1314800"/>
    <lineage>
        <taxon>Eukaryota</taxon>
        <taxon>Fungi</taxon>
        <taxon>Dikarya</taxon>
        <taxon>Basidiomycota</taxon>
        <taxon>Agaricomycotina</taxon>
        <taxon>Agaricomycetes</taxon>
        <taxon>Agaricomycetidae</taxon>
        <taxon>Boletales</taxon>
        <taxon>Suillineae</taxon>
        <taxon>Rhizopogonaceae</taxon>
        <taxon>Rhizopogon</taxon>
    </lineage>
</organism>
<dbReference type="InParanoid" id="A0A1B7MN94"/>
<evidence type="ECO:0000313" key="2">
    <source>
        <dbReference type="Proteomes" id="UP000092154"/>
    </source>
</evidence>
<name>A0A1B7MN94_9AGAM</name>
<accession>A0A1B7MN94</accession>
<dbReference type="Proteomes" id="UP000092154">
    <property type="component" value="Unassembled WGS sequence"/>
</dbReference>
<protein>
    <submittedName>
        <fullName evidence="1">Uncharacterized protein</fullName>
    </submittedName>
</protein>